<dbReference type="EMBL" id="JACHXF010000021">
    <property type="protein sequence ID" value="MBB3099866.1"/>
    <property type="molecule type" value="Genomic_DNA"/>
</dbReference>
<reference evidence="2 3" key="1">
    <citation type="submission" date="2020-08" db="EMBL/GenBank/DDBJ databases">
        <title>Genomic Encyclopedia of Type Strains, Phase III (KMG-III): the genomes of soil and plant-associated and newly described type strains.</title>
        <authorList>
            <person name="Whitman W."/>
        </authorList>
    </citation>
    <scope>NUCLEOTIDE SEQUENCE [LARGE SCALE GENOMIC DNA]</scope>
    <source>
        <strain evidence="2 3">CECT 3287</strain>
    </source>
</reference>
<keyword evidence="2" id="KW-0645">Protease</keyword>
<feature type="transmembrane region" description="Helical" evidence="1">
    <location>
        <begin position="31"/>
        <end position="49"/>
    </location>
</feature>
<feature type="transmembrane region" description="Helical" evidence="1">
    <location>
        <begin position="7"/>
        <end position="25"/>
    </location>
</feature>
<dbReference type="InterPro" id="IPR025323">
    <property type="entry name" value="DUF4229"/>
</dbReference>
<dbReference type="Pfam" id="PF14012">
    <property type="entry name" value="DUF4229"/>
    <property type="match status" value="1"/>
</dbReference>
<evidence type="ECO:0000313" key="3">
    <source>
        <dbReference type="Proteomes" id="UP000590749"/>
    </source>
</evidence>
<comment type="caution">
    <text evidence="2">The sequence shown here is derived from an EMBL/GenBank/DDBJ whole genome shotgun (WGS) entry which is preliminary data.</text>
</comment>
<accession>A0A7W5FIN1</accession>
<keyword evidence="1" id="KW-1133">Transmembrane helix</keyword>
<name>A0A7W5FIN1_9ACTN</name>
<organism evidence="2 3">
    <name type="scientific">Actinoplanes campanulatus</name>
    <dbReference type="NCBI Taxonomy" id="113559"/>
    <lineage>
        <taxon>Bacteria</taxon>
        <taxon>Bacillati</taxon>
        <taxon>Actinomycetota</taxon>
        <taxon>Actinomycetes</taxon>
        <taxon>Micromonosporales</taxon>
        <taxon>Micromonosporaceae</taxon>
        <taxon>Actinoplanes</taxon>
    </lineage>
</organism>
<dbReference type="RefSeq" id="WP_183225940.1">
    <property type="nucleotide sequence ID" value="NZ_BMPW01000034.1"/>
</dbReference>
<dbReference type="AlphaFoldDB" id="A0A7W5FIN1"/>
<proteinExistence type="predicted"/>
<keyword evidence="1" id="KW-0472">Membrane</keyword>
<protein>
    <submittedName>
        <fullName evidence="2">Membrane protein implicated in regulation of membrane protease activity</fullName>
    </submittedName>
</protein>
<gene>
    <name evidence="2" type="ORF">FHR83_007582</name>
</gene>
<evidence type="ECO:0000256" key="1">
    <source>
        <dbReference type="SAM" id="Phobius"/>
    </source>
</evidence>
<dbReference type="GO" id="GO:0006508">
    <property type="term" value="P:proteolysis"/>
    <property type="evidence" value="ECO:0007669"/>
    <property type="project" value="UniProtKB-KW"/>
</dbReference>
<sequence length="103" mass="11049">MKPAVKYTLGRLGLFVAAFAVLFLLTPLNVLVCAMVAFVASAALSFILLRRWRDEMAEQLGEMAARRTAEKDRLRSALAGDEDAAAAGDRVAAADVVEHGKNS</sequence>
<keyword evidence="1" id="KW-0812">Transmembrane</keyword>
<dbReference type="GO" id="GO:0008233">
    <property type="term" value="F:peptidase activity"/>
    <property type="evidence" value="ECO:0007669"/>
    <property type="project" value="UniProtKB-KW"/>
</dbReference>
<dbReference type="Proteomes" id="UP000590749">
    <property type="component" value="Unassembled WGS sequence"/>
</dbReference>
<keyword evidence="2" id="KW-0378">Hydrolase</keyword>
<keyword evidence="3" id="KW-1185">Reference proteome</keyword>
<evidence type="ECO:0000313" key="2">
    <source>
        <dbReference type="EMBL" id="MBB3099866.1"/>
    </source>
</evidence>